<evidence type="ECO:0000256" key="2">
    <source>
        <dbReference type="ARBA" id="ARBA00023276"/>
    </source>
</evidence>
<reference evidence="4 5" key="1">
    <citation type="submission" date="2020-02" db="EMBL/GenBank/DDBJ databases">
        <authorList>
            <person name="Kim M.K."/>
        </authorList>
    </citation>
    <scope>NUCLEOTIDE SEQUENCE [LARGE SCALE GENOMIC DNA]</scope>
    <source>
        <strain evidence="4 5">BT327</strain>
    </source>
</reference>
<keyword evidence="2" id="KW-0604">Photosystem II</keyword>
<dbReference type="InterPro" id="IPR015943">
    <property type="entry name" value="WD40/YVTN_repeat-like_dom_sf"/>
</dbReference>
<dbReference type="InterPro" id="IPR013783">
    <property type="entry name" value="Ig-like_fold"/>
</dbReference>
<keyword evidence="1" id="KW-0602">Photosynthesis</keyword>
<dbReference type="PROSITE" id="PS51257">
    <property type="entry name" value="PROKAR_LIPOPROTEIN"/>
    <property type="match status" value="1"/>
</dbReference>
<dbReference type="CDD" id="cd15482">
    <property type="entry name" value="Sialidase_non-viral"/>
    <property type="match status" value="1"/>
</dbReference>
<keyword evidence="5" id="KW-1185">Reference proteome</keyword>
<dbReference type="AlphaFoldDB" id="A0A6B3LKZ2"/>
<dbReference type="Proteomes" id="UP000474777">
    <property type="component" value="Unassembled WGS sequence"/>
</dbReference>
<proteinExistence type="predicted"/>
<name>A0A6B3LKZ2_9BACT</name>
<dbReference type="RefSeq" id="WP_163912154.1">
    <property type="nucleotide sequence ID" value="NZ_JAAGWD010000001.1"/>
</dbReference>
<dbReference type="Pfam" id="PF14870">
    <property type="entry name" value="PSII_BNR"/>
    <property type="match status" value="1"/>
</dbReference>
<dbReference type="PANTHER" id="PTHR47199:SF2">
    <property type="entry name" value="PHOTOSYSTEM II STABILITY_ASSEMBLY FACTOR HCF136, CHLOROPLASTIC"/>
    <property type="match status" value="1"/>
</dbReference>
<dbReference type="Gene3D" id="2.130.10.10">
    <property type="entry name" value="YVTN repeat-like/Quinoprotein amine dehydrogenase"/>
    <property type="match status" value="2"/>
</dbReference>
<accession>A0A6B3LKZ2</accession>
<dbReference type="Gene3D" id="2.60.40.10">
    <property type="entry name" value="Immunoglobulins"/>
    <property type="match status" value="1"/>
</dbReference>
<comment type="caution">
    <text evidence="4">The sequence shown here is derived from an EMBL/GenBank/DDBJ whole genome shotgun (WGS) entry which is preliminary data.</text>
</comment>
<feature type="domain" description="Photosynthesis system II assembly factor Ycf48/Hcf136-like" evidence="3">
    <location>
        <begin position="120"/>
        <end position="259"/>
    </location>
</feature>
<dbReference type="GO" id="GO:0015979">
    <property type="term" value="P:photosynthesis"/>
    <property type="evidence" value="ECO:0007669"/>
    <property type="project" value="UniProtKB-KW"/>
</dbReference>
<dbReference type="SUPFAM" id="SSF110296">
    <property type="entry name" value="Oligoxyloglucan reducing end-specific cellobiohydrolase"/>
    <property type="match status" value="1"/>
</dbReference>
<evidence type="ECO:0000313" key="5">
    <source>
        <dbReference type="Proteomes" id="UP000474777"/>
    </source>
</evidence>
<evidence type="ECO:0000313" key="4">
    <source>
        <dbReference type="EMBL" id="NEM96633.1"/>
    </source>
</evidence>
<dbReference type="GO" id="GO:0009523">
    <property type="term" value="C:photosystem II"/>
    <property type="evidence" value="ECO:0007669"/>
    <property type="project" value="UniProtKB-KW"/>
</dbReference>
<evidence type="ECO:0000259" key="3">
    <source>
        <dbReference type="Pfam" id="PF14870"/>
    </source>
</evidence>
<dbReference type="EMBL" id="JAAGWD010000001">
    <property type="protein sequence ID" value="NEM96633.1"/>
    <property type="molecule type" value="Genomic_DNA"/>
</dbReference>
<dbReference type="PANTHER" id="PTHR47199">
    <property type="entry name" value="PHOTOSYSTEM II STABILITY/ASSEMBLY FACTOR HCF136, CHLOROPLASTIC"/>
    <property type="match status" value="1"/>
</dbReference>
<organism evidence="4 5">
    <name type="scientific">Pontibacter burrus</name>
    <dbReference type="NCBI Taxonomy" id="2704466"/>
    <lineage>
        <taxon>Bacteria</taxon>
        <taxon>Pseudomonadati</taxon>
        <taxon>Bacteroidota</taxon>
        <taxon>Cytophagia</taxon>
        <taxon>Cytophagales</taxon>
        <taxon>Hymenobacteraceae</taxon>
        <taxon>Pontibacter</taxon>
    </lineage>
</organism>
<sequence>MKKAFYFLAVFFLLASCEDDKISPGNINPSLENTKAIEVTPPATIVLKGKDLDAATEVLLNNRPLTIVSKTESELEVQVPSGAFSGTAVVKFPDPDISLRKYIKVIDANVTTKDLPLSHLMKVDFLGGGNVLKYGGDGIVYRSTDGSTNWQSIYESVHVSPNVPFKAYDASHIWVLLGGAKQMAITQNGGETWKEITTLPDHIINDLFFLSLEKVVVTTIDLNTGSGAIYTTNDGGQKWTKAYESSSAIVSNLKLAYSGGNSMYLASPGGRLMLKTTDGGNTWSESPLLVNLGTPKTGSPISFISEQVGWAYNQPGLKSDEPGIYKTTNGGASWFPVAKPELDYDELISAVRFWSDNVGVAVTTKGGYMQTDDGGVSWKLYYMPGTNPQLLDLDQDNLYFYSDKLLIKAIR</sequence>
<evidence type="ECO:0000256" key="1">
    <source>
        <dbReference type="ARBA" id="ARBA00022531"/>
    </source>
</evidence>
<gene>
    <name evidence="4" type="ORF">GXP69_02905</name>
</gene>
<protein>
    <recommendedName>
        <fullName evidence="3">Photosynthesis system II assembly factor Ycf48/Hcf136-like domain-containing protein</fullName>
    </recommendedName>
</protein>
<dbReference type="InterPro" id="IPR028203">
    <property type="entry name" value="PSII_CF48-like_dom"/>
</dbReference>